<keyword evidence="2" id="KW-0813">Transport</keyword>
<dbReference type="InterPro" id="IPR000515">
    <property type="entry name" value="MetI-like"/>
</dbReference>
<keyword evidence="5 7" id="KW-1133">Transmembrane helix</keyword>
<accession>A0A645GUK4</accession>
<reference evidence="9" key="1">
    <citation type="submission" date="2019-08" db="EMBL/GenBank/DDBJ databases">
        <authorList>
            <person name="Kucharzyk K."/>
            <person name="Murdoch R.W."/>
            <person name="Higgins S."/>
            <person name="Loffler F."/>
        </authorList>
    </citation>
    <scope>NUCLEOTIDE SEQUENCE</scope>
</reference>
<evidence type="ECO:0000256" key="6">
    <source>
        <dbReference type="ARBA" id="ARBA00023136"/>
    </source>
</evidence>
<dbReference type="InterPro" id="IPR035906">
    <property type="entry name" value="MetI-like_sf"/>
</dbReference>
<dbReference type="AlphaFoldDB" id="A0A645GUK4"/>
<feature type="transmembrane region" description="Helical" evidence="7">
    <location>
        <begin position="155"/>
        <end position="174"/>
    </location>
</feature>
<dbReference type="SUPFAM" id="SSF161098">
    <property type="entry name" value="MetI-like"/>
    <property type="match status" value="1"/>
</dbReference>
<dbReference type="Gene3D" id="1.10.3720.10">
    <property type="entry name" value="MetI-like"/>
    <property type="match status" value="1"/>
</dbReference>
<dbReference type="EMBL" id="VSSQ01081540">
    <property type="protein sequence ID" value="MPN30427.1"/>
    <property type="molecule type" value="Genomic_DNA"/>
</dbReference>
<evidence type="ECO:0000256" key="4">
    <source>
        <dbReference type="ARBA" id="ARBA00022692"/>
    </source>
</evidence>
<dbReference type="PANTHER" id="PTHR43744">
    <property type="entry name" value="ABC TRANSPORTER PERMEASE PROTEIN MG189-RELATED-RELATED"/>
    <property type="match status" value="1"/>
</dbReference>
<evidence type="ECO:0000256" key="3">
    <source>
        <dbReference type="ARBA" id="ARBA00022475"/>
    </source>
</evidence>
<proteinExistence type="predicted"/>
<evidence type="ECO:0000259" key="8">
    <source>
        <dbReference type="Pfam" id="PF00528"/>
    </source>
</evidence>
<evidence type="ECO:0000256" key="1">
    <source>
        <dbReference type="ARBA" id="ARBA00004651"/>
    </source>
</evidence>
<comment type="caution">
    <text evidence="9">The sequence shown here is derived from an EMBL/GenBank/DDBJ whole genome shotgun (WGS) entry which is preliminary data.</text>
</comment>
<name>A0A645GUK4_9ZZZZ</name>
<dbReference type="PANTHER" id="PTHR43744:SF9">
    <property type="entry name" value="POLYGALACTURONAN_RHAMNOGALACTURONAN TRANSPORT SYSTEM PERMEASE PROTEIN YTCP"/>
    <property type="match status" value="1"/>
</dbReference>
<evidence type="ECO:0000313" key="9">
    <source>
        <dbReference type="EMBL" id="MPN30427.1"/>
    </source>
</evidence>
<keyword evidence="4 7" id="KW-0812">Transmembrane</keyword>
<evidence type="ECO:0000256" key="2">
    <source>
        <dbReference type="ARBA" id="ARBA00022448"/>
    </source>
</evidence>
<gene>
    <name evidence="9" type="primary">ycjP_24</name>
    <name evidence="9" type="ORF">SDC9_177898</name>
</gene>
<sequence>MPRRLVMFLFVFTMYFGGGLIPTYLVIKDLGLNNSPLVFIIPFALNVYNFIIVRSFFETNIAEEMRESAVLDGCNDFRFFVSIALPLSRAILSVIALYYAVAHWNDYFTGLLYIRNQSLVPLQVVLREILLIADDSTIASAKIGYGDALMYVESMRYGVIIVSTLPLLIVYPFIQKYFEKGVMLGAVKG</sequence>
<comment type="subcellular location">
    <subcellularLocation>
        <location evidence="1">Cell membrane</location>
        <topology evidence="1">Multi-pass membrane protein</topology>
    </subcellularLocation>
</comment>
<keyword evidence="3" id="KW-1003">Cell membrane</keyword>
<feature type="transmembrane region" description="Helical" evidence="7">
    <location>
        <begin position="7"/>
        <end position="27"/>
    </location>
</feature>
<keyword evidence="6 7" id="KW-0472">Membrane</keyword>
<dbReference type="Pfam" id="PF00528">
    <property type="entry name" value="BPD_transp_1"/>
    <property type="match status" value="1"/>
</dbReference>
<evidence type="ECO:0000256" key="5">
    <source>
        <dbReference type="ARBA" id="ARBA00022989"/>
    </source>
</evidence>
<dbReference type="GO" id="GO:0055085">
    <property type="term" value="P:transmembrane transport"/>
    <property type="evidence" value="ECO:0007669"/>
    <property type="project" value="InterPro"/>
</dbReference>
<evidence type="ECO:0000256" key="7">
    <source>
        <dbReference type="SAM" id="Phobius"/>
    </source>
</evidence>
<dbReference type="GO" id="GO:0005886">
    <property type="term" value="C:plasma membrane"/>
    <property type="evidence" value="ECO:0007669"/>
    <property type="project" value="UniProtKB-SubCell"/>
</dbReference>
<feature type="transmembrane region" description="Helical" evidence="7">
    <location>
        <begin position="39"/>
        <end position="57"/>
    </location>
</feature>
<organism evidence="9">
    <name type="scientific">bioreactor metagenome</name>
    <dbReference type="NCBI Taxonomy" id="1076179"/>
    <lineage>
        <taxon>unclassified sequences</taxon>
        <taxon>metagenomes</taxon>
        <taxon>ecological metagenomes</taxon>
    </lineage>
</organism>
<feature type="domain" description="ABC transmembrane type-1" evidence="8">
    <location>
        <begin position="7"/>
        <end position="182"/>
    </location>
</feature>
<protein>
    <submittedName>
        <fullName evidence="9">Inner membrane ABC transporter permease protein YcjP</fullName>
    </submittedName>
</protein>
<feature type="transmembrane region" description="Helical" evidence="7">
    <location>
        <begin position="77"/>
        <end position="101"/>
    </location>
</feature>